<sequence length="222" mass="24662">MLTLHGFPSSNYHNIVKHALLQKGIPFEEHIVYPQTPEMLAVNPMGKAPSMTTESGTHLSESTVLVDYLEDAYPDNPLYPADADARAQVRQLMKISELYIELPARRLLPSLLVNAPADEDTLKEVRAMLTRGINSLNTLAKFSPYVLGDELSAADIYLRYVLNVAKQVATTLLHWDLATDIPGLSEWSELMASTPIAQKIDADREANHKEFMAYIAAAKAKE</sequence>
<dbReference type="InterPro" id="IPR050983">
    <property type="entry name" value="GST_Omega/HSP26"/>
</dbReference>
<reference evidence="3" key="1">
    <citation type="submission" date="2020-03" db="EMBL/GenBank/DDBJ databases">
        <authorList>
            <person name="Guo F."/>
        </authorList>
    </citation>
    <scope>NUCLEOTIDE SEQUENCE</scope>
    <source>
        <strain evidence="3">JCM 30134</strain>
    </source>
</reference>
<dbReference type="InterPro" id="IPR036282">
    <property type="entry name" value="Glutathione-S-Trfase_C_sf"/>
</dbReference>
<dbReference type="RefSeq" id="WP_167181763.1">
    <property type="nucleotide sequence ID" value="NZ_JAAONZ010000002.1"/>
</dbReference>
<evidence type="ECO:0000313" key="3">
    <source>
        <dbReference type="EMBL" id="NHO64583.1"/>
    </source>
</evidence>
<proteinExistence type="predicted"/>
<evidence type="ECO:0000313" key="4">
    <source>
        <dbReference type="Proteomes" id="UP000787472"/>
    </source>
</evidence>
<dbReference type="InterPro" id="IPR036249">
    <property type="entry name" value="Thioredoxin-like_sf"/>
</dbReference>
<protein>
    <submittedName>
        <fullName evidence="3">Glutathione S-transferase family protein</fullName>
    </submittedName>
</protein>
<dbReference type="PANTHER" id="PTHR43968">
    <property type="match status" value="1"/>
</dbReference>
<dbReference type="Proteomes" id="UP000787472">
    <property type="component" value="Unassembled WGS sequence"/>
</dbReference>
<dbReference type="SFLD" id="SFLDG00358">
    <property type="entry name" value="Main_(cytGST)"/>
    <property type="match status" value="1"/>
</dbReference>
<dbReference type="PROSITE" id="PS50405">
    <property type="entry name" value="GST_CTER"/>
    <property type="match status" value="1"/>
</dbReference>
<dbReference type="SUPFAM" id="SSF52833">
    <property type="entry name" value="Thioredoxin-like"/>
    <property type="match status" value="1"/>
</dbReference>
<dbReference type="SUPFAM" id="SSF47616">
    <property type="entry name" value="GST C-terminal domain-like"/>
    <property type="match status" value="1"/>
</dbReference>
<dbReference type="CDD" id="cd00570">
    <property type="entry name" value="GST_N_family"/>
    <property type="match status" value="1"/>
</dbReference>
<dbReference type="Gene3D" id="1.20.1050.10">
    <property type="match status" value="1"/>
</dbReference>
<feature type="domain" description="GST N-terminal" evidence="1">
    <location>
        <begin position="1"/>
        <end position="77"/>
    </location>
</feature>
<accession>A0A9E5MLI2</accession>
<keyword evidence="4" id="KW-1185">Reference proteome</keyword>
<name>A0A9E5MLI2_9GAMM</name>
<dbReference type="Pfam" id="PF13417">
    <property type="entry name" value="GST_N_3"/>
    <property type="match status" value="1"/>
</dbReference>
<dbReference type="InterPro" id="IPR010987">
    <property type="entry name" value="Glutathione-S-Trfase_C-like"/>
</dbReference>
<dbReference type="SFLD" id="SFLDS00019">
    <property type="entry name" value="Glutathione_Transferase_(cytos"/>
    <property type="match status" value="1"/>
</dbReference>
<dbReference type="PANTHER" id="PTHR43968:SF6">
    <property type="entry name" value="GLUTATHIONE S-TRANSFERASE OMEGA"/>
    <property type="match status" value="1"/>
</dbReference>
<evidence type="ECO:0000259" key="1">
    <source>
        <dbReference type="PROSITE" id="PS50404"/>
    </source>
</evidence>
<dbReference type="InterPro" id="IPR040079">
    <property type="entry name" value="Glutathione_S-Trfase"/>
</dbReference>
<comment type="caution">
    <text evidence="3">The sequence shown here is derived from an EMBL/GenBank/DDBJ whole genome shotgun (WGS) entry which is preliminary data.</text>
</comment>
<dbReference type="GO" id="GO:0005737">
    <property type="term" value="C:cytoplasm"/>
    <property type="evidence" value="ECO:0007669"/>
    <property type="project" value="TreeGrafter"/>
</dbReference>
<dbReference type="InterPro" id="IPR004045">
    <property type="entry name" value="Glutathione_S-Trfase_N"/>
</dbReference>
<organism evidence="3 4">
    <name type="scientific">Pseudomaricurvus hydrocarbonicus</name>
    <dbReference type="NCBI Taxonomy" id="1470433"/>
    <lineage>
        <taxon>Bacteria</taxon>
        <taxon>Pseudomonadati</taxon>
        <taxon>Pseudomonadota</taxon>
        <taxon>Gammaproteobacteria</taxon>
        <taxon>Cellvibrionales</taxon>
        <taxon>Cellvibrionaceae</taxon>
        <taxon>Pseudomaricurvus</taxon>
    </lineage>
</organism>
<dbReference type="AlphaFoldDB" id="A0A9E5MLI2"/>
<feature type="domain" description="GST C-terminal" evidence="2">
    <location>
        <begin position="82"/>
        <end position="215"/>
    </location>
</feature>
<dbReference type="Gene3D" id="3.40.30.10">
    <property type="entry name" value="Glutaredoxin"/>
    <property type="match status" value="1"/>
</dbReference>
<evidence type="ECO:0000259" key="2">
    <source>
        <dbReference type="PROSITE" id="PS50405"/>
    </source>
</evidence>
<dbReference type="PROSITE" id="PS50404">
    <property type="entry name" value="GST_NTER"/>
    <property type="match status" value="1"/>
</dbReference>
<gene>
    <name evidence="3" type="ORF">G8770_03365</name>
</gene>
<dbReference type="Pfam" id="PF13410">
    <property type="entry name" value="GST_C_2"/>
    <property type="match status" value="1"/>
</dbReference>
<dbReference type="EMBL" id="JAAONZ010000002">
    <property type="protein sequence ID" value="NHO64583.1"/>
    <property type="molecule type" value="Genomic_DNA"/>
</dbReference>